<accession>K6YTP7</accession>
<gene>
    <name evidence="1" type="ORF">GPAL_0421</name>
</gene>
<dbReference type="InterPro" id="IPR013424">
    <property type="entry name" value="Ice-binding_C"/>
</dbReference>
<sequence>MLQSFANLSAVSGSRTGQIEVSEPAAVALLGFGLLMLASRRFRQ</sequence>
<evidence type="ECO:0000313" key="2">
    <source>
        <dbReference type="Proteomes" id="UP000006251"/>
    </source>
</evidence>
<organism evidence="1 2">
    <name type="scientific">Brumicola pallidula DSM 14239 = ACAM 615</name>
    <dbReference type="NCBI Taxonomy" id="1121922"/>
    <lineage>
        <taxon>Bacteria</taxon>
        <taxon>Pseudomonadati</taxon>
        <taxon>Pseudomonadota</taxon>
        <taxon>Gammaproteobacteria</taxon>
        <taxon>Alteromonadales</taxon>
        <taxon>Alteromonadaceae</taxon>
        <taxon>Brumicola</taxon>
    </lineage>
</organism>
<name>K6YTP7_9ALTE</name>
<dbReference type="EMBL" id="BAEQ01000009">
    <property type="protein sequence ID" value="GAC27301.1"/>
    <property type="molecule type" value="Genomic_DNA"/>
</dbReference>
<reference evidence="2" key="1">
    <citation type="journal article" date="2014" name="Environ. Microbiol.">
        <title>Comparative genomics of the marine bacterial genus Glaciecola reveals the high degree of genomic diversity and genomic characteristic for cold adaptation.</title>
        <authorList>
            <person name="Qin Q.L."/>
            <person name="Xie B.B."/>
            <person name="Yu Y."/>
            <person name="Shu Y.L."/>
            <person name="Rong J.C."/>
            <person name="Zhang Y.J."/>
            <person name="Zhao D.L."/>
            <person name="Chen X.L."/>
            <person name="Zhang X.Y."/>
            <person name="Chen B."/>
            <person name="Zhou B.C."/>
            <person name="Zhang Y.Z."/>
        </authorList>
    </citation>
    <scope>NUCLEOTIDE SEQUENCE [LARGE SCALE GENOMIC DNA]</scope>
    <source>
        <strain evidence="2">ACAM 615</strain>
    </source>
</reference>
<dbReference type="NCBIfam" id="TIGR02595">
    <property type="entry name" value="PEP_CTERM"/>
    <property type="match status" value="1"/>
</dbReference>
<evidence type="ECO:0000313" key="1">
    <source>
        <dbReference type="EMBL" id="GAC27301.1"/>
    </source>
</evidence>
<protein>
    <recommendedName>
        <fullName evidence="3">PEP-CTERM protein-sorting domain-containing protein</fullName>
    </recommendedName>
</protein>
<proteinExistence type="predicted"/>
<dbReference type="AlphaFoldDB" id="K6YTP7"/>
<dbReference type="Proteomes" id="UP000006251">
    <property type="component" value="Unassembled WGS sequence"/>
</dbReference>
<keyword evidence="2" id="KW-1185">Reference proteome</keyword>
<comment type="caution">
    <text evidence="1">The sequence shown here is derived from an EMBL/GenBank/DDBJ whole genome shotgun (WGS) entry which is preliminary data.</text>
</comment>
<dbReference type="RefSeq" id="WP_006008733.1">
    <property type="nucleotide sequence ID" value="NZ_AUAV01000016.1"/>
</dbReference>
<evidence type="ECO:0008006" key="3">
    <source>
        <dbReference type="Google" id="ProtNLM"/>
    </source>
</evidence>